<dbReference type="InterPro" id="IPR046209">
    <property type="entry name" value="DUF6242_N"/>
</dbReference>
<feature type="domain" description="DUF6242" evidence="1">
    <location>
        <begin position="34"/>
        <end position="135"/>
    </location>
</feature>
<accession>A0A2V1IPI3</accession>
<dbReference type="Pfam" id="PF25852">
    <property type="entry name" value="DUF6242_C"/>
    <property type="match status" value="1"/>
</dbReference>
<proteinExistence type="predicted"/>
<gene>
    <name evidence="3" type="ORF">C5O23_08075</name>
</gene>
<dbReference type="Proteomes" id="UP000244905">
    <property type="component" value="Unassembled WGS sequence"/>
</dbReference>
<feature type="domain" description="DUF6242" evidence="2">
    <location>
        <begin position="142"/>
        <end position="495"/>
    </location>
</feature>
<evidence type="ECO:0000259" key="1">
    <source>
        <dbReference type="Pfam" id="PF19755"/>
    </source>
</evidence>
<dbReference type="EMBL" id="PUEC01000016">
    <property type="protein sequence ID" value="PWB02056.1"/>
    <property type="molecule type" value="Genomic_DNA"/>
</dbReference>
<evidence type="ECO:0008006" key="5">
    <source>
        <dbReference type="Google" id="ProtNLM"/>
    </source>
</evidence>
<dbReference type="InterPro" id="IPR058667">
    <property type="entry name" value="DUF6242_C"/>
</dbReference>
<evidence type="ECO:0000313" key="4">
    <source>
        <dbReference type="Proteomes" id="UP000244905"/>
    </source>
</evidence>
<reference evidence="4" key="1">
    <citation type="submission" date="2018-02" db="EMBL/GenBank/DDBJ databases">
        <authorList>
            <person name="Clavel T."/>
            <person name="Strowig T."/>
        </authorList>
    </citation>
    <scope>NUCLEOTIDE SEQUENCE [LARGE SCALE GENOMIC DNA]</scope>
    <source>
        <strain evidence="4">DSM 103720</strain>
    </source>
</reference>
<protein>
    <recommendedName>
        <fullName evidence="5">Exo-alpha-sialidase</fullName>
    </recommendedName>
</protein>
<name>A0A2V1IPI3_9BACT</name>
<evidence type="ECO:0000313" key="3">
    <source>
        <dbReference type="EMBL" id="PWB02056.1"/>
    </source>
</evidence>
<dbReference type="Gene3D" id="2.60.40.2340">
    <property type="match status" value="1"/>
</dbReference>
<dbReference type="AlphaFoldDB" id="A0A2V1IPI3"/>
<keyword evidence="4" id="KW-1185">Reference proteome</keyword>
<evidence type="ECO:0000259" key="2">
    <source>
        <dbReference type="Pfam" id="PF25852"/>
    </source>
</evidence>
<dbReference type="Pfam" id="PF19755">
    <property type="entry name" value="DUF6242"/>
    <property type="match status" value="1"/>
</dbReference>
<dbReference type="SUPFAM" id="SSF110296">
    <property type="entry name" value="Oligoxyloglucan reducing end-specific cellobiohydrolase"/>
    <property type="match status" value="1"/>
</dbReference>
<comment type="caution">
    <text evidence="3">The sequence shown here is derived from an EMBL/GenBank/DDBJ whole genome shotgun (WGS) entry which is preliminary data.</text>
</comment>
<organism evidence="3 4">
    <name type="scientific">Duncaniella muris</name>
    <dbReference type="NCBI Taxonomy" id="2094150"/>
    <lineage>
        <taxon>Bacteria</taxon>
        <taxon>Pseudomonadati</taxon>
        <taxon>Bacteroidota</taxon>
        <taxon>Bacteroidia</taxon>
        <taxon>Bacteroidales</taxon>
        <taxon>Muribaculaceae</taxon>
        <taxon>Duncaniella</taxon>
    </lineage>
</organism>
<sequence>MLTAIVAGCNKDDSSTFVSEGDFGNCSVTSFSIKKNDKVLTGLDSVFFSIDLVDARIFNADSLPKGTDVSKLVLNIGTSSASACELTYRKLGTPRDTTISYIDSPGDSINFSDGPVKLSVTSYNGQNKREYTIDINVHKVETDTLFWAEGAKTVLPSAISPSAQKTVEFAGKVYCLTADGSSASVAVSENPYYDNRWTVSAAALPVSADIESFTASDAALYILDATGNLFTSTDAVSWSQTGGRMTYIYGGYTDRILGARNDADGWKHVTYPASTEAAVPAGCPVSGTSQMITYETKWSSEPLALFVGGRDASGMITGAAWGYDGTSWAKLSNRDIDEREEMTLFPYFTPRVNTSTWRVTERSALIAMGGRYESAEGEVVSKMVYVSYDQGITWNEADSYLQLPDYIPAFSSAQAIVVKDEMSASTARSASGWHNAGGTRLPAFATPVPFAVSRVSVPVTEWECPYIYLFGGVDADGNLHDSLWRGVIRRFTFRPLY</sequence>